<accession>A0A1T5EK16</accession>
<organism evidence="2 3">
    <name type="scientific">Sphingobacterium nematocida</name>
    <dbReference type="NCBI Taxonomy" id="1513896"/>
    <lineage>
        <taxon>Bacteria</taxon>
        <taxon>Pseudomonadati</taxon>
        <taxon>Bacteroidota</taxon>
        <taxon>Sphingobacteriia</taxon>
        <taxon>Sphingobacteriales</taxon>
        <taxon>Sphingobacteriaceae</taxon>
        <taxon>Sphingobacterium</taxon>
    </lineage>
</organism>
<feature type="domain" description="N-acetyltransferase" evidence="1">
    <location>
        <begin position="21"/>
        <end position="168"/>
    </location>
</feature>
<evidence type="ECO:0000313" key="3">
    <source>
        <dbReference type="Proteomes" id="UP000190150"/>
    </source>
</evidence>
<dbReference type="Proteomes" id="UP000190150">
    <property type="component" value="Unassembled WGS sequence"/>
</dbReference>
<protein>
    <submittedName>
        <fullName evidence="2">Protein N-acetyltransferase, RimJ/RimL family</fullName>
    </submittedName>
</protein>
<gene>
    <name evidence="2" type="ORF">SAMN05660841_02653</name>
</gene>
<name>A0A1T5EK16_9SPHI</name>
<dbReference type="Gene3D" id="3.40.630.30">
    <property type="match status" value="1"/>
</dbReference>
<evidence type="ECO:0000313" key="2">
    <source>
        <dbReference type="EMBL" id="SKB84392.1"/>
    </source>
</evidence>
<dbReference type="OrthoDB" id="667047at2"/>
<dbReference type="InterPro" id="IPR016181">
    <property type="entry name" value="Acyl_CoA_acyltransferase"/>
</dbReference>
<proteinExistence type="predicted"/>
<dbReference type="Pfam" id="PF00583">
    <property type="entry name" value="Acetyltransf_1"/>
    <property type="match status" value="1"/>
</dbReference>
<keyword evidence="2" id="KW-0808">Transferase</keyword>
<evidence type="ECO:0000259" key="1">
    <source>
        <dbReference type="PROSITE" id="PS51186"/>
    </source>
</evidence>
<dbReference type="AlphaFoldDB" id="A0A1T5EK16"/>
<dbReference type="RefSeq" id="WP_079643552.1">
    <property type="nucleotide sequence ID" value="NZ_FUZF01000011.1"/>
</dbReference>
<dbReference type="STRING" id="1513896.SAMN05660841_02653"/>
<dbReference type="InterPro" id="IPR000182">
    <property type="entry name" value="GNAT_dom"/>
</dbReference>
<dbReference type="SUPFAM" id="SSF55729">
    <property type="entry name" value="Acyl-CoA N-acyltransferases (Nat)"/>
    <property type="match status" value="1"/>
</dbReference>
<dbReference type="GO" id="GO:0016747">
    <property type="term" value="F:acyltransferase activity, transferring groups other than amino-acyl groups"/>
    <property type="evidence" value="ECO:0007669"/>
    <property type="project" value="InterPro"/>
</dbReference>
<dbReference type="EMBL" id="FUZF01000011">
    <property type="protein sequence ID" value="SKB84392.1"/>
    <property type="molecule type" value="Genomic_DNA"/>
</dbReference>
<dbReference type="PROSITE" id="PS51186">
    <property type="entry name" value="GNAT"/>
    <property type="match status" value="1"/>
</dbReference>
<sequence length="169" mass="19274">MEQEIVRDNFSIRKLQESEALLYKSIRLEGLLAEPDLFRPNNPPEADLTDEEWKKKVSTPRFVFGLFCNGAIIGMTSFLLTNEDEAYLGQSYIKKEFRGLGLSSLLYDIRFSWADKLGLKRLTISHKATNTISRSAIQRAGFVYTHTETITWLDGTTGDSLLYALDLQQ</sequence>
<dbReference type="CDD" id="cd04301">
    <property type="entry name" value="NAT_SF"/>
    <property type="match status" value="1"/>
</dbReference>
<keyword evidence="3" id="KW-1185">Reference proteome</keyword>
<reference evidence="3" key="1">
    <citation type="submission" date="2017-02" db="EMBL/GenBank/DDBJ databases">
        <authorList>
            <person name="Varghese N."/>
            <person name="Submissions S."/>
        </authorList>
    </citation>
    <scope>NUCLEOTIDE SEQUENCE [LARGE SCALE GENOMIC DNA]</scope>
    <source>
        <strain evidence="3">DSM 24091</strain>
    </source>
</reference>